<dbReference type="InterPro" id="IPR011006">
    <property type="entry name" value="CheY-like_superfamily"/>
</dbReference>
<dbReference type="Pfam" id="PF00486">
    <property type="entry name" value="Trans_reg_C"/>
    <property type="match status" value="1"/>
</dbReference>
<dbReference type="RefSeq" id="WP_094369524.1">
    <property type="nucleotide sequence ID" value="NZ_NOJY02000007.1"/>
</dbReference>
<dbReference type="InterPro" id="IPR036388">
    <property type="entry name" value="WH-like_DNA-bd_sf"/>
</dbReference>
<keyword evidence="5 9" id="KW-0238">DNA-binding</keyword>
<feature type="modified residue" description="4-aspartylphosphate" evidence="8">
    <location>
        <position position="59"/>
    </location>
</feature>
<evidence type="ECO:0000313" key="13">
    <source>
        <dbReference type="Proteomes" id="UP000215694"/>
    </source>
</evidence>
<dbReference type="GO" id="GO:0032993">
    <property type="term" value="C:protein-DNA complex"/>
    <property type="evidence" value="ECO:0007669"/>
    <property type="project" value="TreeGrafter"/>
</dbReference>
<protein>
    <recommendedName>
        <fullName evidence="1">Stage 0 sporulation protein A homolog</fullName>
    </recommendedName>
</protein>
<dbReference type="GO" id="GO:0000156">
    <property type="term" value="F:phosphorelay response regulator activity"/>
    <property type="evidence" value="ECO:0007669"/>
    <property type="project" value="TreeGrafter"/>
</dbReference>
<dbReference type="Proteomes" id="UP000215694">
    <property type="component" value="Unassembled WGS sequence"/>
</dbReference>
<evidence type="ECO:0000259" key="10">
    <source>
        <dbReference type="PROSITE" id="PS50110"/>
    </source>
</evidence>
<feature type="DNA-binding region" description="OmpR/PhoB-type" evidence="9">
    <location>
        <begin position="138"/>
        <end position="237"/>
    </location>
</feature>
<evidence type="ECO:0000313" key="12">
    <source>
        <dbReference type="EMBL" id="RDY28405.1"/>
    </source>
</evidence>
<dbReference type="InterPro" id="IPR001867">
    <property type="entry name" value="OmpR/PhoB-type_DNA-bd"/>
</dbReference>
<comment type="function">
    <text evidence="7">May play the central regulatory role in sporulation. It may be an element of the effector pathway responsible for the activation of sporulation genes in response to nutritional stress. Spo0A may act in concert with spo0H (a sigma factor) to control the expression of some genes that are critical to the sporulation process.</text>
</comment>
<dbReference type="CDD" id="cd17574">
    <property type="entry name" value="REC_OmpR"/>
    <property type="match status" value="1"/>
</dbReference>
<dbReference type="PROSITE" id="PS51755">
    <property type="entry name" value="OMPR_PHOB"/>
    <property type="match status" value="1"/>
</dbReference>
<dbReference type="PANTHER" id="PTHR48111">
    <property type="entry name" value="REGULATOR OF RPOS"/>
    <property type="match status" value="1"/>
</dbReference>
<dbReference type="GO" id="GO:0000976">
    <property type="term" value="F:transcription cis-regulatory region binding"/>
    <property type="evidence" value="ECO:0007669"/>
    <property type="project" value="TreeGrafter"/>
</dbReference>
<dbReference type="PANTHER" id="PTHR48111:SF52">
    <property type="entry name" value="TRANSCRIPTIONAL REGULATORY PROTEIN YVRH"/>
    <property type="match status" value="1"/>
</dbReference>
<keyword evidence="6" id="KW-0804">Transcription</keyword>
<comment type="caution">
    <text evidence="12">The sequence shown here is derived from an EMBL/GenBank/DDBJ whole genome shotgun (WGS) entry which is preliminary data.</text>
</comment>
<evidence type="ECO:0000256" key="5">
    <source>
        <dbReference type="ARBA" id="ARBA00023125"/>
    </source>
</evidence>
<evidence type="ECO:0000256" key="9">
    <source>
        <dbReference type="PROSITE-ProRule" id="PRU01091"/>
    </source>
</evidence>
<dbReference type="InterPro" id="IPR039420">
    <property type="entry name" value="WalR-like"/>
</dbReference>
<dbReference type="GO" id="GO:0006355">
    <property type="term" value="P:regulation of DNA-templated transcription"/>
    <property type="evidence" value="ECO:0007669"/>
    <property type="project" value="InterPro"/>
</dbReference>
<name>A0A371J6N9_9FIRM</name>
<dbReference type="SUPFAM" id="SSF52172">
    <property type="entry name" value="CheY-like"/>
    <property type="match status" value="1"/>
</dbReference>
<evidence type="ECO:0000256" key="7">
    <source>
        <dbReference type="ARBA" id="ARBA00024867"/>
    </source>
</evidence>
<dbReference type="SMART" id="SM00862">
    <property type="entry name" value="Trans_reg_C"/>
    <property type="match status" value="1"/>
</dbReference>
<dbReference type="SMART" id="SM00448">
    <property type="entry name" value="REC"/>
    <property type="match status" value="1"/>
</dbReference>
<dbReference type="AlphaFoldDB" id="A0A371J6N9"/>
<keyword evidence="3" id="KW-0902">Two-component regulatory system</keyword>
<evidence type="ECO:0000256" key="3">
    <source>
        <dbReference type="ARBA" id="ARBA00023012"/>
    </source>
</evidence>
<keyword evidence="2 8" id="KW-0597">Phosphoprotein</keyword>
<evidence type="ECO:0000256" key="2">
    <source>
        <dbReference type="ARBA" id="ARBA00022553"/>
    </source>
</evidence>
<dbReference type="InterPro" id="IPR016032">
    <property type="entry name" value="Sig_transdc_resp-reg_C-effctor"/>
</dbReference>
<dbReference type="InterPro" id="IPR001789">
    <property type="entry name" value="Sig_transdc_resp-reg_receiver"/>
</dbReference>
<dbReference type="Pfam" id="PF00072">
    <property type="entry name" value="Response_reg"/>
    <property type="match status" value="1"/>
</dbReference>
<evidence type="ECO:0000256" key="8">
    <source>
        <dbReference type="PROSITE-ProRule" id="PRU00169"/>
    </source>
</evidence>
<dbReference type="OrthoDB" id="9790442at2"/>
<evidence type="ECO:0000256" key="1">
    <source>
        <dbReference type="ARBA" id="ARBA00018672"/>
    </source>
</evidence>
<keyword evidence="13" id="KW-1185">Reference proteome</keyword>
<dbReference type="Gene3D" id="3.40.50.2300">
    <property type="match status" value="1"/>
</dbReference>
<dbReference type="CDD" id="cd00383">
    <property type="entry name" value="trans_reg_C"/>
    <property type="match status" value="1"/>
</dbReference>
<dbReference type="Gene3D" id="1.10.10.10">
    <property type="entry name" value="Winged helix-like DNA-binding domain superfamily/Winged helix DNA-binding domain"/>
    <property type="match status" value="1"/>
</dbReference>
<evidence type="ECO:0000256" key="6">
    <source>
        <dbReference type="ARBA" id="ARBA00023163"/>
    </source>
</evidence>
<dbReference type="EMBL" id="NOJY02000007">
    <property type="protein sequence ID" value="RDY28405.1"/>
    <property type="molecule type" value="Genomic_DNA"/>
</dbReference>
<reference evidence="12 13" key="1">
    <citation type="journal article" date="2017" name="Genome Announc.">
        <title>Draft Genome Sequence of Romboutsia weinsteinii sp. nov. Strain CCRI-19649(T) Isolated from Surface Water.</title>
        <authorList>
            <person name="Maheux A.F."/>
            <person name="Boudreau D.K."/>
            <person name="Berube E."/>
            <person name="Boissinot M."/>
            <person name="Cantin P."/>
            <person name="Raymond F."/>
            <person name="Corbeil J."/>
            <person name="Omar R.F."/>
            <person name="Bergeron M.G."/>
        </authorList>
    </citation>
    <scope>NUCLEOTIDE SEQUENCE [LARGE SCALE GENOMIC DNA]</scope>
    <source>
        <strain evidence="12 13">CCRI-19649</strain>
    </source>
</reference>
<dbReference type="PROSITE" id="PS50110">
    <property type="entry name" value="RESPONSE_REGULATORY"/>
    <property type="match status" value="1"/>
</dbReference>
<dbReference type="SUPFAM" id="SSF46894">
    <property type="entry name" value="C-terminal effector domain of the bipartite response regulators"/>
    <property type="match status" value="1"/>
</dbReference>
<feature type="domain" description="OmpR/PhoB-type" evidence="11">
    <location>
        <begin position="138"/>
        <end position="237"/>
    </location>
</feature>
<sequence>MSNTFDKYKVLIIDDEQDIVDILDTVLKRDGFNNIFISHNGIDGIELFKKVKPDIILLDIMLPDISGYDVFNELRKYSQIPILFISAKSEEMDRLLGFAIGADDYITKPFSAKEVAFRVKARLKTFDNIVINKSIKENRVIKFGDMEISEETGDVYKSGESLEFTAKEFKLLMYLINNPNRIISKEMICKEVWGEDFFGYDNTITVHIRKLRKKIEDNPSKPKYINTVIGLGYKFIIKGE</sequence>
<evidence type="ECO:0000259" key="11">
    <source>
        <dbReference type="PROSITE" id="PS51755"/>
    </source>
</evidence>
<evidence type="ECO:0000256" key="4">
    <source>
        <dbReference type="ARBA" id="ARBA00023015"/>
    </source>
</evidence>
<organism evidence="12 13">
    <name type="scientific">Romboutsia weinsteinii</name>
    <dbReference type="NCBI Taxonomy" id="2020949"/>
    <lineage>
        <taxon>Bacteria</taxon>
        <taxon>Bacillati</taxon>
        <taxon>Bacillota</taxon>
        <taxon>Clostridia</taxon>
        <taxon>Peptostreptococcales</taxon>
        <taxon>Peptostreptococcaceae</taxon>
        <taxon>Romboutsia</taxon>
    </lineage>
</organism>
<dbReference type="FunFam" id="1.10.10.10:FF:000018">
    <property type="entry name" value="DNA-binding response regulator ResD"/>
    <property type="match status" value="1"/>
</dbReference>
<proteinExistence type="predicted"/>
<keyword evidence="4" id="KW-0805">Transcription regulation</keyword>
<accession>A0A371J6N9</accession>
<gene>
    <name evidence="12" type="ORF">CHL78_005760</name>
</gene>
<dbReference type="GO" id="GO:0005829">
    <property type="term" value="C:cytosol"/>
    <property type="evidence" value="ECO:0007669"/>
    <property type="project" value="TreeGrafter"/>
</dbReference>
<dbReference type="Gene3D" id="6.10.250.690">
    <property type="match status" value="1"/>
</dbReference>
<feature type="domain" description="Response regulatory" evidence="10">
    <location>
        <begin position="9"/>
        <end position="123"/>
    </location>
</feature>